<evidence type="ECO:0008006" key="3">
    <source>
        <dbReference type="Google" id="ProtNLM"/>
    </source>
</evidence>
<dbReference type="EMBL" id="FTNR01000016">
    <property type="protein sequence ID" value="SIS16730.1"/>
    <property type="molecule type" value="Genomic_DNA"/>
</dbReference>
<evidence type="ECO:0000313" key="1">
    <source>
        <dbReference type="EMBL" id="SIS16730.1"/>
    </source>
</evidence>
<accession>A0A1N7GW16</accession>
<sequence>MAIHHGQNQYKSVQSYLPKTSSKDYRVRLFNFTFATLLYNLWRLTDFLVKVGMDREIRSPPVVTARTFVRAVGQSLREIG</sequence>
<proteinExistence type="predicted"/>
<name>A0A1N7GW16_9EURY</name>
<keyword evidence="2" id="KW-1185">Reference proteome</keyword>
<protein>
    <recommendedName>
        <fullName evidence="3">Transposase DDE domain-containing protein</fullName>
    </recommendedName>
</protein>
<gene>
    <name evidence="1" type="ORF">SAMN05421752_11631</name>
</gene>
<dbReference type="Proteomes" id="UP000185936">
    <property type="component" value="Unassembled WGS sequence"/>
</dbReference>
<dbReference type="AlphaFoldDB" id="A0A1N7GW16"/>
<organism evidence="1 2">
    <name type="scientific">Natronorubrum thiooxidans</name>
    <dbReference type="NCBI Taxonomy" id="308853"/>
    <lineage>
        <taxon>Archaea</taxon>
        <taxon>Methanobacteriati</taxon>
        <taxon>Methanobacteriota</taxon>
        <taxon>Stenosarchaea group</taxon>
        <taxon>Halobacteria</taxon>
        <taxon>Halobacteriales</taxon>
        <taxon>Natrialbaceae</taxon>
        <taxon>Natronorubrum</taxon>
    </lineage>
</organism>
<evidence type="ECO:0000313" key="2">
    <source>
        <dbReference type="Proteomes" id="UP000185936"/>
    </source>
</evidence>
<reference evidence="2" key="1">
    <citation type="submission" date="2017-01" db="EMBL/GenBank/DDBJ databases">
        <authorList>
            <person name="Varghese N."/>
            <person name="Submissions S."/>
        </authorList>
    </citation>
    <scope>NUCLEOTIDE SEQUENCE [LARGE SCALE GENOMIC DNA]</scope>
    <source>
        <strain evidence="2">type strain: HArc-</strain>
    </source>
</reference>